<name>A0AAV1LSH6_9NEOP</name>
<dbReference type="PANTHER" id="PTHR47611:SF3">
    <property type="entry name" value="HAT C-TERMINAL DIMERISATION DOMAIN-CONTAINING PROTEIN"/>
    <property type="match status" value="1"/>
</dbReference>
<keyword evidence="3" id="KW-1185">Reference proteome</keyword>
<dbReference type="InterPro" id="IPR008906">
    <property type="entry name" value="HATC_C_dom"/>
</dbReference>
<dbReference type="SUPFAM" id="SSF53098">
    <property type="entry name" value="Ribonuclease H-like"/>
    <property type="match status" value="1"/>
</dbReference>
<evidence type="ECO:0000313" key="2">
    <source>
        <dbReference type="EMBL" id="CAK1598408.1"/>
    </source>
</evidence>
<evidence type="ECO:0000259" key="1">
    <source>
        <dbReference type="Pfam" id="PF05699"/>
    </source>
</evidence>
<gene>
    <name evidence="2" type="ORF">PARMNEM_LOCUS17400</name>
</gene>
<accession>A0AAV1LSH6</accession>
<dbReference type="AlphaFoldDB" id="A0AAV1LSH6"/>
<evidence type="ECO:0000313" key="3">
    <source>
        <dbReference type="Proteomes" id="UP001314205"/>
    </source>
</evidence>
<dbReference type="Proteomes" id="UP001314205">
    <property type="component" value="Unassembled WGS sequence"/>
</dbReference>
<reference evidence="2 3" key="1">
    <citation type="submission" date="2023-11" db="EMBL/GenBank/DDBJ databases">
        <authorList>
            <person name="Hedman E."/>
            <person name="Englund M."/>
            <person name="Stromberg M."/>
            <person name="Nyberg Akerstrom W."/>
            <person name="Nylinder S."/>
            <person name="Jareborg N."/>
            <person name="Kallberg Y."/>
            <person name="Kronander E."/>
        </authorList>
    </citation>
    <scope>NUCLEOTIDE SEQUENCE [LARGE SCALE GENOMIC DNA]</scope>
</reference>
<sequence length="87" mass="10263">MDSYVAESLLPRNQSPFDWWTKHKFKYAQLANLARVFLSAPGSSVYSERLFSEAGNLYEKKRNRLLPERAESLVFLHHNLPLINYKY</sequence>
<dbReference type="PANTHER" id="PTHR47611">
    <property type="entry name" value="HAT DIMERISATION DOMAIN, C-TERMINAL"/>
    <property type="match status" value="1"/>
</dbReference>
<feature type="domain" description="HAT C-terminal dimerisation" evidence="1">
    <location>
        <begin position="2"/>
        <end position="80"/>
    </location>
</feature>
<comment type="caution">
    <text evidence="2">The sequence shown here is derived from an EMBL/GenBank/DDBJ whole genome shotgun (WGS) entry which is preliminary data.</text>
</comment>
<protein>
    <recommendedName>
        <fullName evidence="1">HAT C-terminal dimerisation domain-containing protein</fullName>
    </recommendedName>
</protein>
<organism evidence="2 3">
    <name type="scientific">Parnassius mnemosyne</name>
    <name type="common">clouded apollo</name>
    <dbReference type="NCBI Taxonomy" id="213953"/>
    <lineage>
        <taxon>Eukaryota</taxon>
        <taxon>Metazoa</taxon>
        <taxon>Ecdysozoa</taxon>
        <taxon>Arthropoda</taxon>
        <taxon>Hexapoda</taxon>
        <taxon>Insecta</taxon>
        <taxon>Pterygota</taxon>
        <taxon>Neoptera</taxon>
        <taxon>Endopterygota</taxon>
        <taxon>Lepidoptera</taxon>
        <taxon>Glossata</taxon>
        <taxon>Ditrysia</taxon>
        <taxon>Papilionoidea</taxon>
        <taxon>Papilionidae</taxon>
        <taxon>Parnassiinae</taxon>
        <taxon>Parnassini</taxon>
        <taxon>Parnassius</taxon>
        <taxon>Driopa</taxon>
    </lineage>
</organism>
<proteinExistence type="predicted"/>
<dbReference type="InterPro" id="IPR012337">
    <property type="entry name" value="RNaseH-like_sf"/>
</dbReference>
<dbReference type="GO" id="GO:0046983">
    <property type="term" value="F:protein dimerization activity"/>
    <property type="evidence" value="ECO:0007669"/>
    <property type="project" value="InterPro"/>
</dbReference>
<dbReference type="Pfam" id="PF05699">
    <property type="entry name" value="Dimer_Tnp_hAT"/>
    <property type="match status" value="1"/>
</dbReference>
<dbReference type="EMBL" id="CAVLGL010000104">
    <property type="protein sequence ID" value="CAK1598408.1"/>
    <property type="molecule type" value="Genomic_DNA"/>
</dbReference>